<dbReference type="CDD" id="cd09279">
    <property type="entry name" value="RNase_HI_like"/>
    <property type="match status" value="1"/>
</dbReference>
<dbReference type="PANTHER" id="PTHR48475">
    <property type="entry name" value="RIBONUCLEASE H"/>
    <property type="match status" value="1"/>
</dbReference>
<feature type="region of interest" description="Disordered" evidence="1">
    <location>
        <begin position="49"/>
        <end position="75"/>
    </location>
</feature>
<dbReference type="InterPro" id="IPR012337">
    <property type="entry name" value="RNaseH-like_sf"/>
</dbReference>
<dbReference type="AlphaFoldDB" id="A0AA89ASV0"/>
<dbReference type="SUPFAM" id="SSF53098">
    <property type="entry name" value="Ribonuclease H-like"/>
    <property type="match status" value="1"/>
</dbReference>
<evidence type="ECO:0000259" key="2">
    <source>
        <dbReference type="Pfam" id="PF13456"/>
    </source>
</evidence>
<dbReference type="Proteomes" id="UP001188597">
    <property type="component" value="Unassembled WGS sequence"/>
</dbReference>
<dbReference type="InterPro" id="IPR036397">
    <property type="entry name" value="RNaseH_sf"/>
</dbReference>
<reference evidence="3" key="1">
    <citation type="submission" date="2022-12" db="EMBL/GenBank/DDBJ databases">
        <title>Draft genome assemblies for two species of Escallonia (Escalloniales).</title>
        <authorList>
            <person name="Chanderbali A."/>
            <person name="Dervinis C."/>
            <person name="Anghel I."/>
            <person name="Soltis D."/>
            <person name="Soltis P."/>
            <person name="Zapata F."/>
        </authorList>
    </citation>
    <scope>NUCLEOTIDE SEQUENCE</scope>
    <source>
        <strain evidence="3">UCBG64.0493</strain>
        <tissue evidence="3">Leaf</tissue>
    </source>
</reference>
<dbReference type="Pfam" id="PF13456">
    <property type="entry name" value="RVT_3"/>
    <property type="match status" value="1"/>
</dbReference>
<name>A0AA89ASV0_9ASTE</name>
<gene>
    <name evidence="3" type="ORF">RJ639_012128</name>
</gene>
<evidence type="ECO:0000256" key="1">
    <source>
        <dbReference type="SAM" id="MobiDB-lite"/>
    </source>
</evidence>
<accession>A0AA89ASV0</accession>
<dbReference type="Gene3D" id="3.30.420.10">
    <property type="entry name" value="Ribonuclease H-like superfamily/Ribonuclease H"/>
    <property type="match status" value="1"/>
</dbReference>
<feature type="compositionally biased region" description="Acidic residues" evidence="1">
    <location>
        <begin position="59"/>
        <end position="70"/>
    </location>
</feature>
<protein>
    <recommendedName>
        <fullName evidence="2">RNase H type-1 domain-containing protein</fullName>
    </recommendedName>
</protein>
<organism evidence="3 4">
    <name type="scientific">Escallonia herrerae</name>
    <dbReference type="NCBI Taxonomy" id="1293975"/>
    <lineage>
        <taxon>Eukaryota</taxon>
        <taxon>Viridiplantae</taxon>
        <taxon>Streptophyta</taxon>
        <taxon>Embryophyta</taxon>
        <taxon>Tracheophyta</taxon>
        <taxon>Spermatophyta</taxon>
        <taxon>Magnoliopsida</taxon>
        <taxon>eudicotyledons</taxon>
        <taxon>Gunneridae</taxon>
        <taxon>Pentapetalae</taxon>
        <taxon>asterids</taxon>
        <taxon>campanulids</taxon>
        <taxon>Escalloniales</taxon>
        <taxon>Escalloniaceae</taxon>
        <taxon>Escallonia</taxon>
    </lineage>
</organism>
<evidence type="ECO:0000313" key="4">
    <source>
        <dbReference type="Proteomes" id="UP001188597"/>
    </source>
</evidence>
<proteinExistence type="predicted"/>
<feature type="domain" description="RNase H type-1" evidence="2">
    <location>
        <begin position="214"/>
        <end position="306"/>
    </location>
</feature>
<dbReference type="PANTHER" id="PTHR48475:SF2">
    <property type="entry name" value="RIBONUCLEASE H"/>
    <property type="match status" value="1"/>
</dbReference>
<dbReference type="EMBL" id="JAVXUP010001516">
    <property type="protein sequence ID" value="KAK3010726.1"/>
    <property type="molecule type" value="Genomic_DNA"/>
</dbReference>
<dbReference type="InterPro" id="IPR043502">
    <property type="entry name" value="DNA/RNA_pol_sf"/>
</dbReference>
<dbReference type="GO" id="GO:0004523">
    <property type="term" value="F:RNA-DNA hybrid ribonuclease activity"/>
    <property type="evidence" value="ECO:0007669"/>
    <property type="project" value="InterPro"/>
</dbReference>
<sequence length="315" mass="35613">MRSLANKRNKDLRCHFHNDYGHTTDNCGSLKRAIETLIKHGQLRKFIAHKEGQHPTPLDIEEREEREENADVNTPHDNPLVIAIKAGNFNVKRVLKMNIPTDRLQKMDTSLYGFSNHPVTVESVIALPVAIGGGINLPPQDEVPHRALDWGGERRSEYGSSVLHDSQKLFEELKAYLGSPPLLSKPLPGEDLFLYLSITEVAVSTVLVREEDEVQKPIYYVSSNNEVEYEAFLAGIWLAHTLRVDSLSVYSDSQLVVNHVLGDYEARDERMAQYLQLVKTLASKFKNFTIRQIPRDQNTQADTLSRLSSAEVTNV</sequence>
<dbReference type="SUPFAM" id="SSF56672">
    <property type="entry name" value="DNA/RNA polymerases"/>
    <property type="match status" value="1"/>
</dbReference>
<comment type="caution">
    <text evidence="3">The sequence shown here is derived from an EMBL/GenBank/DDBJ whole genome shotgun (WGS) entry which is preliminary data.</text>
</comment>
<dbReference type="InterPro" id="IPR002156">
    <property type="entry name" value="RNaseH_domain"/>
</dbReference>
<keyword evidence="4" id="KW-1185">Reference proteome</keyword>
<dbReference type="GO" id="GO:0003676">
    <property type="term" value="F:nucleic acid binding"/>
    <property type="evidence" value="ECO:0007669"/>
    <property type="project" value="InterPro"/>
</dbReference>
<evidence type="ECO:0000313" key="3">
    <source>
        <dbReference type="EMBL" id="KAK3010726.1"/>
    </source>
</evidence>